<gene>
    <name evidence="2" type="ORF">ACFOWZ_02745</name>
</gene>
<proteinExistence type="predicted"/>
<dbReference type="EMBL" id="JBHRZI010000004">
    <property type="protein sequence ID" value="MFC3890377.1"/>
    <property type="molecule type" value="Genomic_DNA"/>
</dbReference>
<dbReference type="Proteomes" id="UP001595690">
    <property type="component" value="Unassembled WGS sequence"/>
</dbReference>
<evidence type="ECO:0000256" key="1">
    <source>
        <dbReference type="SAM" id="MobiDB-lite"/>
    </source>
</evidence>
<sequence>MEIVEGPGIVSKPEIHYVGIRVTTPFRGMLVVPEPHDGDDRVRPGVLPAGRYACLTYVSHARQAVTTSRAATKPSSRTRGSSG</sequence>
<dbReference type="SUPFAM" id="SSF55136">
    <property type="entry name" value="Probable bacterial effector-binding domain"/>
    <property type="match status" value="1"/>
</dbReference>
<comment type="caution">
    <text evidence="2">The sequence shown here is derived from an EMBL/GenBank/DDBJ whole genome shotgun (WGS) entry which is preliminary data.</text>
</comment>
<name>A0ABV8BLX6_9PSEU</name>
<evidence type="ECO:0000313" key="2">
    <source>
        <dbReference type="EMBL" id="MFC3890377.1"/>
    </source>
</evidence>
<keyword evidence="3" id="KW-1185">Reference proteome</keyword>
<reference evidence="3" key="1">
    <citation type="journal article" date="2019" name="Int. J. Syst. Evol. Microbiol.">
        <title>The Global Catalogue of Microorganisms (GCM) 10K type strain sequencing project: providing services to taxonomists for standard genome sequencing and annotation.</title>
        <authorList>
            <consortium name="The Broad Institute Genomics Platform"/>
            <consortium name="The Broad Institute Genome Sequencing Center for Infectious Disease"/>
            <person name="Wu L."/>
            <person name="Ma J."/>
        </authorList>
    </citation>
    <scope>NUCLEOTIDE SEQUENCE [LARGE SCALE GENOMIC DNA]</scope>
    <source>
        <strain evidence="3">CGMCC 4.7405</strain>
    </source>
</reference>
<dbReference type="RefSeq" id="WP_382368065.1">
    <property type="nucleotide sequence ID" value="NZ_JBHRZI010000004.1"/>
</dbReference>
<organism evidence="2 3">
    <name type="scientific">Lentzea rhizosphaerae</name>
    <dbReference type="NCBI Taxonomy" id="2041025"/>
    <lineage>
        <taxon>Bacteria</taxon>
        <taxon>Bacillati</taxon>
        <taxon>Actinomycetota</taxon>
        <taxon>Actinomycetes</taxon>
        <taxon>Pseudonocardiales</taxon>
        <taxon>Pseudonocardiaceae</taxon>
        <taxon>Lentzea</taxon>
    </lineage>
</organism>
<protein>
    <submittedName>
        <fullName evidence="2">Uncharacterized protein</fullName>
    </submittedName>
</protein>
<dbReference type="InterPro" id="IPR011256">
    <property type="entry name" value="Reg_factor_effector_dom_sf"/>
</dbReference>
<feature type="region of interest" description="Disordered" evidence="1">
    <location>
        <begin position="64"/>
        <end position="83"/>
    </location>
</feature>
<accession>A0ABV8BLX6</accession>
<evidence type="ECO:0000313" key="3">
    <source>
        <dbReference type="Proteomes" id="UP001595690"/>
    </source>
</evidence>